<dbReference type="AlphaFoldDB" id="A0A7R9H639"/>
<protein>
    <submittedName>
        <fullName evidence="1">Uncharacterized protein</fullName>
    </submittedName>
</protein>
<name>A0A7R9H639_TIMCR</name>
<dbReference type="EMBL" id="OC321566">
    <property type="protein sequence ID" value="CAD7410259.1"/>
    <property type="molecule type" value="Genomic_DNA"/>
</dbReference>
<evidence type="ECO:0000313" key="1">
    <source>
        <dbReference type="EMBL" id="CAD7410259.1"/>
    </source>
</evidence>
<proteinExistence type="predicted"/>
<organism evidence="1">
    <name type="scientific">Timema cristinae</name>
    <name type="common">Walking stick</name>
    <dbReference type="NCBI Taxonomy" id="61476"/>
    <lineage>
        <taxon>Eukaryota</taxon>
        <taxon>Metazoa</taxon>
        <taxon>Ecdysozoa</taxon>
        <taxon>Arthropoda</taxon>
        <taxon>Hexapoda</taxon>
        <taxon>Insecta</taxon>
        <taxon>Pterygota</taxon>
        <taxon>Neoptera</taxon>
        <taxon>Polyneoptera</taxon>
        <taxon>Phasmatodea</taxon>
        <taxon>Timematodea</taxon>
        <taxon>Timematoidea</taxon>
        <taxon>Timematidae</taxon>
        <taxon>Timema</taxon>
    </lineage>
</organism>
<gene>
    <name evidence="1" type="ORF">TCEB3V08_LOCUS10407</name>
</gene>
<reference evidence="1" key="1">
    <citation type="submission" date="2020-11" db="EMBL/GenBank/DDBJ databases">
        <authorList>
            <person name="Tran Van P."/>
        </authorList>
    </citation>
    <scope>NUCLEOTIDE SEQUENCE</scope>
</reference>
<sequence length="193" mass="21415">MSADNSSVVPILPYCPPSLISADAKKFGDGKRASHFKKQEKTSKVTTNDLGLDSLTEANLLRRKYRNGQRCIQDQGRLVPKARRRASPNTTNLQLLLKSPTSPPQMVAMETEIAMLIVFPQESEVSLPENRKSSSLFLDNSIMATGRDLVFTQDIHIINSLTLLRAAHIGQCPPDSQPPLQELQECRCSITIE</sequence>
<accession>A0A7R9H639</accession>